<evidence type="ECO:0000313" key="1">
    <source>
        <dbReference type="EMBL" id="DAF54041.1"/>
    </source>
</evidence>
<sequence>MQKGGDILKALLNYKRDEQGKKHILNAQALHTTDTIDFEIVEVSQYCDMNKLAYDDKNNIIEDKEKLELQKKIEEMAETIVNEEFDKLMNEEI</sequence>
<organism evidence="1">
    <name type="scientific">Myoviridae sp. ctfyA6</name>
    <dbReference type="NCBI Taxonomy" id="2827698"/>
    <lineage>
        <taxon>Viruses</taxon>
        <taxon>Duplodnaviria</taxon>
        <taxon>Heunggongvirae</taxon>
        <taxon>Uroviricota</taxon>
        <taxon>Caudoviricetes</taxon>
    </lineage>
</organism>
<name>A0A8S5SSR2_9CAUD</name>
<protein>
    <submittedName>
        <fullName evidence="1">Uncharacterized protein</fullName>
    </submittedName>
</protein>
<dbReference type="EMBL" id="BK032670">
    <property type="protein sequence ID" value="DAF54041.1"/>
    <property type="molecule type" value="Genomic_DNA"/>
</dbReference>
<reference evidence="1" key="1">
    <citation type="journal article" date="2021" name="Proc. Natl. Acad. Sci. U.S.A.">
        <title>A Catalog of Tens of Thousands of Viruses from Human Metagenomes Reveals Hidden Associations with Chronic Diseases.</title>
        <authorList>
            <person name="Tisza M.J."/>
            <person name="Buck C.B."/>
        </authorList>
    </citation>
    <scope>NUCLEOTIDE SEQUENCE</scope>
    <source>
        <strain evidence="1">CtfyA6</strain>
    </source>
</reference>
<accession>A0A8S5SSR2</accession>
<proteinExistence type="predicted"/>